<keyword evidence="2" id="KW-1185">Reference proteome</keyword>
<proteinExistence type="predicted"/>
<dbReference type="AlphaFoldDB" id="A0A640VKN1"/>
<accession>A0A640VKN1</accession>
<evidence type="ECO:0000313" key="2">
    <source>
        <dbReference type="Proteomes" id="UP000436522"/>
    </source>
</evidence>
<gene>
    <name evidence="1" type="ORF">So717_03920</name>
</gene>
<protein>
    <submittedName>
        <fullName evidence="1">Uncharacterized protein</fullName>
    </submittedName>
</protein>
<reference evidence="1 2" key="1">
    <citation type="submission" date="2019-12" db="EMBL/GenBank/DDBJ databases">
        <title>Roseobacter cerasinus sp. nov., isolated from seawater around aquaculture.</title>
        <authorList>
            <person name="Muramatsu S."/>
            <person name="Takabe Y."/>
            <person name="Mori K."/>
            <person name="Takaichi S."/>
            <person name="Hanada S."/>
        </authorList>
    </citation>
    <scope>NUCLEOTIDE SEQUENCE [LARGE SCALE GENOMIC DNA]</scope>
    <source>
        <strain evidence="1 2">AI77</strain>
    </source>
</reference>
<dbReference type="EMBL" id="BLIV01000001">
    <property type="protein sequence ID" value="GFE48639.1"/>
    <property type="molecule type" value="Genomic_DNA"/>
</dbReference>
<sequence length="237" mass="26527">MRDAESFCSFMTRIDDNTPQRAWIEFDKVIVAAEEAGFNDIVPISFDKVVSDGGIIAALSEACGVPDGGETRVNTSSVKVDIDMLRLFNGIRGGGVADALSPMRVRLGNGGARPRIFAQTPIVGGLLLRNPILAEKLRSMLDNTRAEVTLDPSMFGGWQSHFERSIARYCNDHSAFFGEVKAVTRTYSTLEIEDIPESLRKEMRTALWREILRVRVVRSRWLGRLRRVAFRLMPSYS</sequence>
<evidence type="ECO:0000313" key="1">
    <source>
        <dbReference type="EMBL" id="GFE48639.1"/>
    </source>
</evidence>
<name>A0A640VKN1_9RHOB</name>
<dbReference type="Proteomes" id="UP000436522">
    <property type="component" value="Unassembled WGS sequence"/>
</dbReference>
<organism evidence="1 2">
    <name type="scientific">Roseobacter cerasinus</name>
    <dbReference type="NCBI Taxonomy" id="2602289"/>
    <lineage>
        <taxon>Bacteria</taxon>
        <taxon>Pseudomonadati</taxon>
        <taxon>Pseudomonadota</taxon>
        <taxon>Alphaproteobacteria</taxon>
        <taxon>Rhodobacterales</taxon>
        <taxon>Roseobacteraceae</taxon>
        <taxon>Roseobacter</taxon>
    </lineage>
</organism>
<comment type="caution">
    <text evidence="1">The sequence shown here is derived from an EMBL/GenBank/DDBJ whole genome shotgun (WGS) entry which is preliminary data.</text>
</comment>